<comment type="caution">
    <text evidence="3">The sequence shown here is derived from an EMBL/GenBank/DDBJ whole genome shotgun (WGS) entry which is preliminary data.</text>
</comment>
<dbReference type="OrthoDB" id="2448307at2759"/>
<feature type="compositionally biased region" description="Polar residues" evidence="1">
    <location>
        <begin position="177"/>
        <end position="186"/>
    </location>
</feature>
<feature type="transmembrane region" description="Helical" evidence="2">
    <location>
        <begin position="274"/>
        <end position="292"/>
    </location>
</feature>
<organism evidence="3 4">
    <name type="scientific">Tetrapyrgos nigripes</name>
    <dbReference type="NCBI Taxonomy" id="182062"/>
    <lineage>
        <taxon>Eukaryota</taxon>
        <taxon>Fungi</taxon>
        <taxon>Dikarya</taxon>
        <taxon>Basidiomycota</taxon>
        <taxon>Agaricomycotina</taxon>
        <taxon>Agaricomycetes</taxon>
        <taxon>Agaricomycetidae</taxon>
        <taxon>Agaricales</taxon>
        <taxon>Marasmiineae</taxon>
        <taxon>Marasmiaceae</taxon>
        <taxon>Tetrapyrgos</taxon>
    </lineage>
</organism>
<accession>A0A8H5LZA7</accession>
<gene>
    <name evidence="3" type="ORF">D9758_000031</name>
</gene>
<dbReference type="Proteomes" id="UP000559256">
    <property type="component" value="Unassembled WGS sequence"/>
</dbReference>
<sequence>MVRVKNVWNYIPLPAMLKLVWDRLTFNRITTAYIIFSLVHCCIQLGLQTRAFTINADAARSLYNLSVQANAVNNSVPVLEGDTLELCSNVVDADCIVVWDGSRPSNISSNVNLESASFPPVPIISTSSSATPSSTSSPATTSSPISSKVTTTSVTSVVVLPPPTTSAPSTSELSRPISEQQPNNRVSLPEDDEDEDSDSDDEDSDDEDDFDSEDEEEHSLGRRGLKIMATMLENGTTEVKVSGPGFTNVELSKSCVWALNWPVGILENTKREDVVFIAFQIWVLGMSFVALMNESIPHVIASLLTHVLATVWSSFQISHTANFRADFNRVITNGACGVPLLGAYWDERAKAEYATLALNIAALFVSGFLSWKLFKSFGWLTFKRVGASLTINRIYKLVLVLSIILQLALFFMGATVGLWIDSLFNGLGAEHAEHVTFYRSTSFIAFLLLIPWIALGWIGVRKERRLPMFGFLVLSILYLGAWSTMFFSDTFRWLYLHWTFFCLVASASVFLTLSAFIVGLVCRYNFGKGLPRYLEAHEPLPGDDFAPVTGGSDIEKVAFPSEAPLPTYSAAFGKEVPPPSQMFPARMGPRFFRTTSEPFETPSNRSIVTVPSVAMTRTNSPDSTERTLNRSNSKSSERSFGSLASYYSYGSNHSRMDSSDTHNTMQGKRWVIE</sequence>
<keyword evidence="4" id="KW-1185">Reference proteome</keyword>
<dbReference type="AlphaFoldDB" id="A0A8H5LZA7"/>
<proteinExistence type="predicted"/>
<reference evidence="3 4" key="1">
    <citation type="journal article" date="2020" name="ISME J.">
        <title>Uncovering the hidden diversity of litter-decomposition mechanisms in mushroom-forming fungi.</title>
        <authorList>
            <person name="Floudas D."/>
            <person name="Bentzer J."/>
            <person name="Ahren D."/>
            <person name="Johansson T."/>
            <person name="Persson P."/>
            <person name="Tunlid A."/>
        </authorList>
    </citation>
    <scope>NUCLEOTIDE SEQUENCE [LARGE SCALE GENOMIC DNA]</scope>
    <source>
        <strain evidence="3 4">CBS 291.85</strain>
    </source>
</reference>
<dbReference type="GO" id="GO:0005794">
    <property type="term" value="C:Golgi apparatus"/>
    <property type="evidence" value="ECO:0007669"/>
    <property type="project" value="TreeGrafter"/>
</dbReference>
<feature type="transmembrane region" description="Helical" evidence="2">
    <location>
        <begin position="440"/>
        <end position="459"/>
    </location>
</feature>
<evidence type="ECO:0000256" key="1">
    <source>
        <dbReference type="SAM" id="MobiDB-lite"/>
    </source>
</evidence>
<dbReference type="PANTHER" id="PTHR34391:SF2">
    <property type="entry name" value="TRP C-TERMINAL DOMAIN-CONTAINING PROTEIN"/>
    <property type="match status" value="1"/>
</dbReference>
<feature type="compositionally biased region" description="Polar residues" evidence="1">
    <location>
        <begin position="613"/>
        <end position="622"/>
    </location>
</feature>
<keyword evidence="2" id="KW-0812">Transmembrane</keyword>
<feature type="transmembrane region" description="Helical" evidence="2">
    <location>
        <begin position="351"/>
        <end position="374"/>
    </location>
</feature>
<feature type="compositionally biased region" description="Acidic residues" evidence="1">
    <location>
        <begin position="189"/>
        <end position="217"/>
    </location>
</feature>
<feature type="compositionally biased region" description="Low complexity" evidence="1">
    <location>
        <begin position="126"/>
        <end position="159"/>
    </location>
</feature>
<feature type="transmembrane region" description="Helical" evidence="2">
    <location>
        <begin position="394"/>
        <end position="420"/>
    </location>
</feature>
<keyword evidence="2" id="KW-1133">Transmembrane helix</keyword>
<feature type="transmembrane region" description="Helical" evidence="2">
    <location>
        <begin position="466"/>
        <end position="486"/>
    </location>
</feature>
<feature type="region of interest" description="Disordered" evidence="1">
    <location>
        <begin position="613"/>
        <end position="638"/>
    </location>
</feature>
<feature type="transmembrane region" description="Helical" evidence="2">
    <location>
        <begin position="498"/>
        <end position="522"/>
    </location>
</feature>
<dbReference type="EMBL" id="JAACJM010000001">
    <property type="protein sequence ID" value="KAF5374886.1"/>
    <property type="molecule type" value="Genomic_DNA"/>
</dbReference>
<name>A0A8H5LZA7_9AGAR</name>
<evidence type="ECO:0000256" key="2">
    <source>
        <dbReference type="SAM" id="Phobius"/>
    </source>
</evidence>
<evidence type="ECO:0000313" key="4">
    <source>
        <dbReference type="Proteomes" id="UP000559256"/>
    </source>
</evidence>
<feature type="region of interest" description="Disordered" evidence="1">
    <location>
        <begin position="652"/>
        <end position="673"/>
    </location>
</feature>
<dbReference type="InterPro" id="IPR040410">
    <property type="entry name" value="UPF0658_Golgi"/>
</dbReference>
<dbReference type="PANTHER" id="PTHR34391">
    <property type="entry name" value="UPF0658 GOLGI APPARATUS MEMBRANE PROTEIN C1952.10C-RELATED"/>
    <property type="match status" value="1"/>
</dbReference>
<keyword evidence="2" id="KW-0472">Membrane</keyword>
<feature type="transmembrane region" description="Helical" evidence="2">
    <location>
        <begin position="298"/>
        <end position="315"/>
    </location>
</feature>
<feature type="transmembrane region" description="Helical" evidence="2">
    <location>
        <begin position="327"/>
        <end position="345"/>
    </location>
</feature>
<protein>
    <submittedName>
        <fullName evidence="3">Uncharacterized protein</fullName>
    </submittedName>
</protein>
<feature type="region of interest" description="Disordered" evidence="1">
    <location>
        <begin position="126"/>
        <end position="224"/>
    </location>
</feature>
<evidence type="ECO:0000313" key="3">
    <source>
        <dbReference type="EMBL" id="KAF5374886.1"/>
    </source>
</evidence>